<evidence type="ECO:0000313" key="3">
    <source>
        <dbReference type="Proteomes" id="UP000006844"/>
    </source>
</evidence>
<reference evidence="2 3" key="1">
    <citation type="journal article" date="2012" name="Stand. Genomic Sci.">
        <title>Complete genome sequence of Terriglobus saanensis type strain SP1PR4(T), an Acidobacteria from tundra soil.</title>
        <authorList>
            <person name="Rawat S.R."/>
            <person name="Mannisto M.K."/>
            <person name="Starovoytov V."/>
            <person name="Goodwin L."/>
            <person name="Nolan M."/>
            <person name="Hauser L."/>
            <person name="Land M."/>
            <person name="Davenport K.W."/>
            <person name="Woyke T."/>
            <person name="Haggblom M.M."/>
        </authorList>
    </citation>
    <scope>NUCLEOTIDE SEQUENCE</scope>
    <source>
        <strain evidence="3">ATCC BAA-1853 / DSM 23119 / SP1PR4</strain>
    </source>
</reference>
<keyword evidence="3" id="KW-1185">Reference proteome</keyword>
<organism evidence="2 3">
    <name type="scientific">Terriglobus saanensis (strain ATCC BAA-1853 / DSM 23119 / SP1PR4)</name>
    <dbReference type="NCBI Taxonomy" id="401053"/>
    <lineage>
        <taxon>Bacteria</taxon>
        <taxon>Pseudomonadati</taxon>
        <taxon>Acidobacteriota</taxon>
        <taxon>Terriglobia</taxon>
        <taxon>Terriglobales</taxon>
        <taxon>Acidobacteriaceae</taxon>
        <taxon>Terriglobus</taxon>
    </lineage>
</organism>
<evidence type="ECO:0008006" key="4">
    <source>
        <dbReference type="Google" id="ProtNLM"/>
    </source>
</evidence>
<dbReference type="STRING" id="401053.AciPR4_0896"/>
<protein>
    <recommendedName>
        <fullName evidence="4">Transporter</fullName>
    </recommendedName>
</protein>
<dbReference type="eggNOG" id="ENOG5033XKV">
    <property type="taxonomic scope" value="Bacteria"/>
</dbReference>
<dbReference type="EMBL" id="CP002467">
    <property type="protein sequence ID" value="ADV81729.1"/>
    <property type="molecule type" value="Genomic_DNA"/>
</dbReference>
<gene>
    <name evidence="2" type="ordered locus">AciPR4_0896</name>
</gene>
<name>E8V7N1_TERSS</name>
<evidence type="ECO:0000256" key="1">
    <source>
        <dbReference type="SAM" id="SignalP"/>
    </source>
</evidence>
<dbReference type="HOGENOM" id="CLU_1049429_0_0_0"/>
<evidence type="ECO:0000313" key="2">
    <source>
        <dbReference type="EMBL" id="ADV81729.1"/>
    </source>
</evidence>
<feature type="chain" id="PRO_5003229312" description="Transporter" evidence="1">
    <location>
        <begin position="19"/>
        <end position="265"/>
    </location>
</feature>
<sequence length="265" mass="28687">MRLASWLLLLLSCFSAAAQEQFDHGVPIADPARPTVTNPAHIPPVGYVQFEQGALIGAETTDVDTQFSIAQTTKIALTHHVMVQVESQPWAHTQSHGFGQDDTGDLLAGLQLVLSDLKEGHDVRPTVALAYTRRIRSGSTPDLDVDGLSQGGALLASGNLFGVHYDTNFLFNQVSGGVQFGQTLAVSGNITKKYALSAEIWHFTQPDTGTDAIGTLWNGAYSIRPYLILDAGFNRGLTSTSAHWYGFAGFTYLLPHRVWRGHKPG</sequence>
<keyword evidence="1" id="KW-0732">Signal</keyword>
<dbReference type="OrthoDB" id="112742at2"/>
<accession>E8V7N1</accession>
<dbReference type="KEGG" id="tsa:AciPR4_0896"/>
<dbReference type="Proteomes" id="UP000006844">
    <property type="component" value="Chromosome"/>
</dbReference>
<dbReference type="AlphaFoldDB" id="E8V7N1"/>
<dbReference type="RefSeq" id="WP_013567462.1">
    <property type="nucleotide sequence ID" value="NC_014963.1"/>
</dbReference>
<feature type="signal peptide" evidence="1">
    <location>
        <begin position="1"/>
        <end position="18"/>
    </location>
</feature>
<proteinExistence type="predicted"/>